<proteinExistence type="predicted"/>
<keyword evidence="3" id="KW-1185">Reference proteome</keyword>
<reference evidence="2 3" key="2">
    <citation type="submission" date="2018-11" db="EMBL/GenBank/DDBJ databases">
        <authorList>
            <consortium name="Pathogen Informatics"/>
        </authorList>
    </citation>
    <scope>NUCLEOTIDE SEQUENCE [LARGE SCALE GENOMIC DNA]</scope>
    <source>
        <strain evidence="2 3">NST_G2</strain>
    </source>
</reference>
<evidence type="ECO:0000313" key="3">
    <source>
        <dbReference type="Proteomes" id="UP000275846"/>
    </source>
</evidence>
<dbReference type="AlphaFoldDB" id="A0A183T143"/>
<protein>
    <submittedName>
        <fullName evidence="4">Transposase</fullName>
    </submittedName>
</protein>
<dbReference type="WBParaSite" id="SSLN_0001058901-mRNA-1">
    <property type="protein sequence ID" value="SSLN_0001058901-mRNA-1"/>
    <property type="gene ID" value="SSLN_0001058901"/>
</dbReference>
<dbReference type="Proteomes" id="UP000275846">
    <property type="component" value="Unassembled WGS sequence"/>
</dbReference>
<feature type="compositionally biased region" description="Basic residues" evidence="1">
    <location>
        <begin position="165"/>
        <end position="176"/>
    </location>
</feature>
<dbReference type="STRING" id="70667.A0A183T143"/>
<gene>
    <name evidence="2" type="ORF">SSLN_LOCUS10191</name>
</gene>
<evidence type="ECO:0000256" key="1">
    <source>
        <dbReference type="SAM" id="MobiDB-lite"/>
    </source>
</evidence>
<organism evidence="4">
    <name type="scientific">Schistocephalus solidus</name>
    <name type="common">Tapeworm</name>
    <dbReference type="NCBI Taxonomy" id="70667"/>
    <lineage>
        <taxon>Eukaryota</taxon>
        <taxon>Metazoa</taxon>
        <taxon>Spiralia</taxon>
        <taxon>Lophotrochozoa</taxon>
        <taxon>Platyhelminthes</taxon>
        <taxon>Cestoda</taxon>
        <taxon>Eucestoda</taxon>
        <taxon>Diphyllobothriidea</taxon>
        <taxon>Diphyllobothriidae</taxon>
        <taxon>Schistocephalus</taxon>
    </lineage>
</organism>
<reference evidence="4" key="1">
    <citation type="submission" date="2016-06" db="UniProtKB">
        <authorList>
            <consortium name="WormBaseParasite"/>
        </authorList>
    </citation>
    <scope>IDENTIFICATION</scope>
</reference>
<name>A0A183T143_SCHSO</name>
<feature type="region of interest" description="Disordered" evidence="1">
    <location>
        <begin position="148"/>
        <end position="184"/>
    </location>
</feature>
<dbReference type="SUPFAM" id="SSF50630">
    <property type="entry name" value="Acid proteases"/>
    <property type="match status" value="1"/>
</dbReference>
<accession>A0A183T143</accession>
<dbReference type="EMBL" id="UYSU01035713">
    <property type="protein sequence ID" value="VDL96576.1"/>
    <property type="molecule type" value="Genomic_DNA"/>
</dbReference>
<dbReference type="InterPro" id="IPR021109">
    <property type="entry name" value="Peptidase_aspartic_dom_sf"/>
</dbReference>
<dbReference type="OrthoDB" id="6284779at2759"/>
<sequence>MRCLTGDHQGFWQDHKNWCRRTHYVYFRGTINVLQQQPTHFKATYLKMMESMMQQFSLHFPDPESSGKHTTSADAVTACIAEFIYDPDSGVTFDACSSIWMIFSAVNSPKPRMHGRKPPSACWQCGAQYFIRFYLFNKLVFKKCRKRGHKEDPCPAGRTSESKVCQRKTRRPKRPSSHFGPKSHSIRATFKTELEARRKYVTVIIHGKPVRLQLDTASDIILISKRTWYMIDWPQVITSNKNTLIVSGGILWLMSELECEIYFNGIQ</sequence>
<evidence type="ECO:0000313" key="2">
    <source>
        <dbReference type="EMBL" id="VDL96576.1"/>
    </source>
</evidence>
<evidence type="ECO:0000313" key="4">
    <source>
        <dbReference type="WBParaSite" id="SSLN_0001058901-mRNA-1"/>
    </source>
</evidence>